<evidence type="ECO:0000256" key="3">
    <source>
        <dbReference type="RuleBase" id="RU365003"/>
    </source>
</evidence>
<evidence type="ECO:0000256" key="1">
    <source>
        <dbReference type="ARBA" id="ARBA00009505"/>
    </source>
</evidence>
<protein>
    <recommendedName>
        <fullName evidence="2 3">Peroxisomal membrane protein PEX16</fullName>
    </recommendedName>
</protein>
<dbReference type="InterPro" id="IPR013919">
    <property type="entry name" value="Pex16"/>
</dbReference>
<feature type="transmembrane region" description="Helical" evidence="3">
    <location>
        <begin position="416"/>
        <end position="439"/>
    </location>
</feature>
<accession>A0A6J8BSD9</accession>
<dbReference type="Proteomes" id="UP000507470">
    <property type="component" value="Unassembled WGS sequence"/>
</dbReference>
<gene>
    <name evidence="4" type="ORF">MCOR_21286</name>
</gene>
<proteinExistence type="inferred from homology"/>
<keyword evidence="3" id="KW-0962">Peroxisome biogenesis</keyword>
<keyword evidence="3" id="KW-0812">Transmembrane</keyword>
<dbReference type="GO" id="GO:0005778">
    <property type="term" value="C:peroxisomal membrane"/>
    <property type="evidence" value="ECO:0007669"/>
    <property type="project" value="UniProtKB-SubCell"/>
</dbReference>
<evidence type="ECO:0000313" key="5">
    <source>
        <dbReference type="Proteomes" id="UP000507470"/>
    </source>
</evidence>
<comment type="subcellular location">
    <subcellularLocation>
        <location evidence="3">Peroxisome membrane</location>
    </subcellularLocation>
</comment>
<reference evidence="4 5" key="1">
    <citation type="submission" date="2020-06" db="EMBL/GenBank/DDBJ databases">
        <authorList>
            <person name="Li R."/>
            <person name="Bekaert M."/>
        </authorList>
    </citation>
    <scope>NUCLEOTIDE SEQUENCE [LARGE SCALE GENOMIC DNA]</scope>
    <source>
        <strain evidence="5">wild</strain>
    </source>
</reference>
<organism evidence="4 5">
    <name type="scientific">Mytilus coruscus</name>
    <name type="common">Sea mussel</name>
    <dbReference type="NCBI Taxonomy" id="42192"/>
    <lineage>
        <taxon>Eukaryota</taxon>
        <taxon>Metazoa</taxon>
        <taxon>Spiralia</taxon>
        <taxon>Lophotrochozoa</taxon>
        <taxon>Mollusca</taxon>
        <taxon>Bivalvia</taxon>
        <taxon>Autobranchia</taxon>
        <taxon>Pteriomorphia</taxon>
        <taxon>Mytilida</taxon>
        <taxon>Mytiloidea</taxon>
        <taxon>Mytilidae</taxon>
        <taxon>Mytilinae</taxon>
        <taxon>Mytilus</taxon>
    </lineage>
</organism>
<keyword evidence="5" id="KW-1185">Reference proteome</keyword>
<dbReference type="PANTHER" id="PTHR13299">
    <property type="entry name" value="PEROXISOMAL MEMBRANE PROTEIN PEX16"/>
    <property type="match status" value="1"/>
</dbReference>
<keyword evidence="3" id="KW-0472">Membrane</keyword>
<dbReference type="EMBL" id="CACVKT020003764">
    <property type="protein sequence ID" value="CAC5385784.1"/>
    <property type="molecule type" value="Genomic_DNA"/>
</dbReference>
<sequence length="517" mass="59758">MASAASDFVREVWERYQKIVRENPETVSQLESTFKVVSYVIAGRFEDSQVLSELVYLASNLLILLNDTIFRQTVKVLKNISVPVERWKRFLTVLQYAEVFLEMAAQRAWGETGRWFIILVVQLTKTVIRMMLLWKHKGGFQTNPPQPPLDRDQLLPKLKRSVSKELLDLEENLDGENESPTFTLKSSGKVMRRLSTSPPINFRTWKLPSDEKSSYSKNKKLPYGISPTSLSKQRLYAESFYIIKPLLHLFSMRLFGIESWKPYLLSGFADVSSLCMIGDPQDLNQEEKQEIKKRTYMLLLYLLKSPMYDRHTKVKILSTLQFISDHVPLTGLILRPLAQYLPAWQKVYFYLCICNGHFPVSYDDQNCVVDDTLPASAADNYIDCQLKEMVAAGRNKCCKIEGNVGCCEPGGRWKKILAMSLGIGLTFITLAVIYIYLFWCKKDTIPCLGRCQDKIQKKYHQAEKSLPCCASRVERRKQEEEIMEKSKDHPAFSLPDDEFCNSNYKEEWWSGQTIKNF</sequence>
<dbReference type="OrthoDB" id="2021143at2759"/>
<keyword evidence="3" id="KW-1133">Transmembrane helix</keyword>
<evidence type="ECO:0000313" key="4">
    <source>
        <dbReference type="EMBL" id="CAC5385784.1"/>
    </source>
</evidence>
<dbReference type="GO" id="GO:0007031">
    <property type="term" value="P:peroxisome organization"/>
    <property type="evidence" value="ECO:0007669"/>
    <property type="project" value="UniProtKB-KW"/>
</dbReference>
<dbReference type="PANTHER" id="PTHR13299:SF0">
    <property type="entry name" value="PEROXISOMAL MEMBRANE PROTEIN PEX16"/>
    <property type="match status" value="1"/>
</dbReference>
<comment type="similarity">
    <text evidence="1 3">Belongs to the peroxin-16 family.</text>
</comment>
<name>A0A6J8BSD9_MYTCO</name>
<keyword evidence="3" id="KW-0576">Peroxisome</keyword>
<comment type="caution">
    <text evidence="3">Lacks conserved residue(s) required for the propagation of feature annotation.</text>
</comment>
<evidence type="ECO:0000256" key="2">
    <source>
        <dbReference type="ARBA" id="ARBA00018577"/>
    </source>
</evidence>
<dbReference type="AlphaFoldDB" id="A0A6J8BSD9"/>
<dbReference type="Pfam" id="PF08610">
    <property type="entry name" value="Pex16"/>
    <property type="match status" value="1"/>
</dbReference>